<dbReference type="AlphaFoldDB" id="A0A820Q9R3"/>
<dbReference type="SUPFAM" id="SSF51735">
    <property type="entry name" value="NAD(P)-binding Rossmann-fold domains"/>
    <property type="match status" value="1"/>
</dbReference>
<gene>
    <name evidence="1" type="ORF">KXQ929_LOCUS51875</name>
</gene>
<comment type="caution">
    <text evidence="1">The sequence shown here is derived from an EMBL/GenBank/DDBJ whole genome shotgun (WGS) entry which is preliminary data.</text>
</comment>
<name>A0A820Q9R3_9BILA</name>
<organism evidence="1 2">
    <name type="scientific">Adineta steineri</name>
    <dbReference type="NCBI Taxonomy" id="433720"/>
    <lineage>
        <taxon>Eukaryota</taxon>
        <taxon>Metazoa</taxon>
        <taxon>Spiralia</taxon>
        <taxon>Gnathifera</taxon>
        <taxon>Rotifera</taxon>
        <taxon>Eurotatoria</taxon>
        <taxon>Bdelloidea</taxon>
        <taxon>Adinetida</taxon>
        <taxon>Adinetidae</taxon>
        <taxon>Adineta</taxon>
    </lineage>
</organism>
<accession>A0A820Q9R3</accession>
<reference evidence="1" key="1">
    <citation type="submission" date="2021-02" db="EMBL/GenBank/DDBJ databases">
        <authorList>
            <person name="Nowell W R."/>
        </authorList>
    </citation>
    <scope>NUCLEOTIDE SEQUENCE</scope>
</reference>
<feature type="non-terminal residue" evidence="1">
    <location>
        <position position="97"/>
    </location>
</feature>
<evidence type="ECO:0000313" key="1">
    <source>
        <dbReference type="EMBL" id="CAF4415816.1"/>
    </source>
</evidence>
<dbReference type="InterPro" id="IPR036291">
    <property type="entry name" value="NAD(P)-bd_dom_sf"/>
</dbReference>
<proteinExistence type="predicted"/>
<dbReference type="Gene3D" id="3.40.50.720">
    <property type="entry name" value="NAD(P)-binding Rossmann-like Domain"/>
    <property type="match status" value="1"/>
</dbReference>
<dbReference type="EMBL" id="CAJOBB010026432">
    <property type="protein sequence ID" value="CAF4415816.1"/>
    <property type="molecule type" value="Genomic_DNA"/>
</dbReference>
<sequence>KLGSLVTEKDLDAGRVYPPVPSIHEVTVKIAAHLAEHLYKQKKAWNYPEPENKEDFIRMQLYDTSYQYFGPSTWKWPEQHHKPRDISSFDDNIALDA</sequence>
<dbReference type="Proteomes" id="UP000663868">
    <property type="component" value="Unassembled WGS sequence"/>
</dbReference>
<protein>
    <submittedName>
        <fullName evidence="1">Uncharacterized protein</fullName>
    </submittedName>
</protein>
<evidence type="ECO:0000313" key="2">
    <source>
        <dbReference type="Proteomes" id="UP000663868"/>
    </source>
</evidence>